<protein>
    <recommendedName>
        <fullName evidence="1">RNA methyltransferase</fullName>
        <ecNumber evidence="1">2.1.1.-</ecNumber>
    </recommendedName>
</protein>
<dbReference type="AlphaFoldDB" id="A0AAF0F0G8"/>
<dbReference type="Gene3D" id="3.40.50.150">
    <property type="entry name" value="Vaccinia Virus protein VP39"/>
    <property type="match status" value="1"/>
</dbReference>
<keyword evidence="4" id="KW-1185">Reference proteome</keyword>
<comment type="similarity">
    <text evidence="1">Belongs to the methyltransferase superfamily.</text>
</comment>
<sequence>MHAPPVHGNFRRYYGMRSARAAQAASVDRMDERVAALLKWYNSQRGDVRAPERVLDVGCNAAKPLIELCQHADPPLERAVGVDIDPVLVSDAKAAVRAAWSQMQPDVPGSQEGAADYFPACFATHLGPLALPPGPARGFPKCIALYEADWVTHDCAPLAHEDALGYDLILCFSLTKWIHLNQGDGGLVRFLHRLCACLRPGGILALEVQPWRSYDQARSVSRDLRQAYAALRLYPDDMEYVLGVFGLIPLGPVAVGTGYGFRRPVLLYQQPAPAPTLLPPPHPGSLGWPWAPRNPKIS</sequence>
<dbReference type="GO" id="GO:0017069">
    <property type="term" value="F:snRNA binding"/>
    <property type="evidence" value="ECO:0007669"/>
    <property type="project" value="TreeGrafter"/>
</dbReference>
<dbReference type="Pfam" id="PF06859">
    <property type="entry name" value="Bin3"/>
    <property type="match status" value="1"/>
</dbReference>
<evidence type="ECO:0000313" key="3">
    <source>
        <dbReference type="EMBL" id="WFD38207.1"/>
    </source>
</evidence>
<dbReference type="InterPro" id="IPR010675">
    <property type="entry name" value="Bin3_C"/>
</dbReference>
<dbReference type="InterPro" id="IPR039772">
    <property type="entry name" value="Bin3-like"/>
</dbReference>
<dbReference type="PANTHER" id="PTHR12315">
    <property type="entry name" value="BICOID-INTERACTING PROTEIN RELATED"/>
    <property type="match status" value="1"/>
</dbReference>
<dbReference type="GO" id="GO:0008171">
    <property type="term" value="F:O-methyltransferase activity"/>
    <property type="evidence" value="ECO:0007669"/>
    <property type="project" value="UniProtKB-UniRule"/>
</dbReference>
<dbReference type="GO" id="GO:0032259">
    <property type="term" value="P:methylation"/>
    <property type="evidence" value="ECO:0007669"/>
    <property type="project" value="UniProtKB-KW"/>
</dbReference>
<evidence type="ECO:0000259" key="2">
    <source>
        <dbReference type="Pfam" id="PF06859"/>
    </source>
</evidence>
<dbReference type="EC" id="2.1.1.-" evidence="1"/>
<dbReference type="SUPFAM" id="SSF53335">
    <property type="entry name" value="S-adenosyl-L-methionine-dependent methyltransferases"/>
    <property type="match status" value="1"/>
</dbReference>
<evidence type="ECO:0000256" key="1">
    <source>
        <dbReference type="RuleBase" id="RU367087"/>
    </source>
</evidence>
<keyword evidence="1" id="KW-0489">Methyltransferase</keyword>
<keyword evidence="1" id="KW-0808">Transferase</keyword>
<dbReference type="GeneID" id="85224804"/>
<gene>
    <name evidence="3" type="ORF">MJAP1_001155</name>
</gene>
<dbReference type="Proteomes" id="UP001217754">
    <property type="component" value="Chromosome 2"/>
</dbReference>
<evidence type="ECO:0000313" key="4">
    <source>
        <dbReference type="Proteomes" id="UP001217754"/>
    </source>
</evidence>
<proteinExistence type="inferred from homology"/>
<dbReference type="GO" id="GO:0040031">
    <property type="term" value="P:snRNA modification"/>
    <property type="evidence" value="ECO:0007669"/>
    <property type="project" value="TreeGrafter"/>
</dbReference>
<name>A0AAF0F0G8_9BASI</name>
<dbReference type="GO" id="GO:0008173">
    <property type="term" value="F:RNA methyltransferase activity"/>
    <property type="evidence" value="ECO:0007669"/>
    <property type="project" value="UniProtKB-UniRule"/>
</dbReference>
<dbReference type="CDD" id="cd02440">
    <property type="entry name" value="AdoMet_MTases"/>
    <property type="match status" value="1"/>
</dbReference>
<dbReference type="RefSeq" id="XP_060121104.1">
    <property type="nucleotide sequence ID" value="XM_060265121.1"/>
</dbReference>
<dbReference type="EMBL" id="CP119959">
    <property type="protein sequence ID" value="WFD38207.1"/>
    <property type="molecule type" value="Genomic_DNA"/>
</dbReference>
<dbReference type="InterPro" id="IPR029063">
    <property type="entry name" value="SAM-dependent_MTases_sf"/>
</dbReference>
<feature type="domain" description="RNA methyltransferase bin3 C-terminal" evidence="2">
    <location>
        <begin position="166"/>
        <end position="269"/>
    </location>
</feature>
<keyword evidence="1" id="KW-0949">S-adenosyl-L-methionine</keyword>
<reference evidence="3" key="1">
    <citation type="submission" date="2023-03" db="EMBL/GenBank/DDBJ databases">
        <title>Mating type loci evolution in Malassezia.</title>
        <authorList>
            <person name="Coelho M.A."/>
        </authorList>
    </citation>
    <scope>NUCLEOTIDE SEQUENCE</scope>
    <source>
        <strain evidence="3">CBS 9431</strain>
    </source>
</reference>
<dbReference type="PANTHER" id="PTHR12315:SF0">
    <property type="entry name" value="7SK SNRNA METHYLPHOSPHATE CAPPING ENZYME"/>
    <property type="match status" value="1"/>
</dbReference>
<organism evidence="3 4">
    <name type="scientific">Malassezia japonica</name>
    <dbReference type="NCBI Taxonomy" id="223818"/>
    <lineage>
        <taxon>Eukaryota</taxon>
        <taxon>Fungi</taxon>
        <taxon>Dikarya</taxon>
        <taxon>Basidiomycota</taxon>
        <taxon>Ustilaginomycotina</taxon>
        <taxon>Malasseziomycetes</taxon>
        <taxon>Malasseziales</taxon>
        <taxon>Malasseziaceae</taxon>
        <taxon>Malassezia</taxon>
    </lineage>
</organism>
<accession>A0AAF0F0G8</accession>